<dbReference type="EMBL" id="JAHLOQ010000028">
    <property type="protein sequence ID" value="MBU5336787.1"/>
    <property type="molecule type" value="Genomic_DNA"/>
</dbReference>
<protein>
    <submittedName>
        <fullName evidence="1">Uncharacterized protein</fullName>
    </submittedName>
</protein>
<organism evidence="1 2">
    <name type="scientific">Intestinibacter bartlettii</name>
    <dbReference type="NCBI Taxonomy" id="261299"/>
    <lineage>
        <taxon>Bacteria</taxon>
        <taxon>Bacillati</taxon>
        <taxon>Bacillota</taxon>
        <taxon>Clostridia</taxon>
        <taxon>Peptostreptococcales</taxon>
        <taxon>Peptostreptococcaceae</taxon>
        <taxon>Intestinibacter</taxon>
    </lineage>
</organism>
<reference evidence="1 2" key="1">
    <citation type="submission" date="2021-06" db="EMBL/GenBank/DDBJ databases">
        <authorList>
            <person name="Sun Q."/>
            <person name="Li D."/>
        </authorList>
    </citation>
    <scope>NUCLEOTIDE SEQUENCE [LARGE SCALE GENOMIC DNA]</scope>
    <source>
        <strain evidence="1 2">N19</strain>
    </source>
</reference>
<proteinExistence type="predicted"/>
<sequence length="143" mass="16603">MDFEKRKFEVMDALRDADLLESFDILEDDKQALLLRTYQQIDESKAHCIISIIMSSDSAYSLIYYIFAKLAECDKKASIIEFLNNLNNNNVLMKYYIDDENHIVGNINYIGLDKNFNSSEFVSLMEIGFSEIIDTYAKINKLI</sequence>
<accession>A0ABS6DY64</accession>
<gene>
    <name evidence="1" type="ORF">KQI20_10085</name>
</gene>
<dbReference type="Proteomes" id="UP001196301">
    <property type="component" value="Unassembled WGS sequence"/>
</dbReference>
<evidence type="ECO:0000313" key="1">
    <source>
        <dbReference type="EMBL" id="MBU5336787.1"/>
    </source>
</evidence>
<comment type="caution">
    <text evidence="1">The sequence shown here is derived from an EMBL/GenBank/DDBJ whole genome shotgun (WGS) entry which is preliminary data.</text>
</comment>
<evidence type="ECO:0000313" key="2">
    <source>
        <dbReference type="Proteomes" id="UP001196301"/>
    </source>
</evidence>
<name>A0ABS6DY64_9FIRM</name>
<keyword evidence="2" id="KW-1185">Reference proteome</keyword>
<dbReference type="RefSeq" id="WP_216570533.1">
    <property type="nucleotide sequence ID" value="NZ_JAHLOQ010000028.1"/>
</dbReference>